<organism evidence="2 3">
    <name type="scientific">Thelohanellus kitauei</name>
    <name type="common">Myxosporean</name>
    <dbReference type="NCBI Taxonomy" id="669202"/>
    <lineage>
        <taxon>Eukaryota</taxon>
        <taxon>Metazoa</taxon>
        <taxon>Cnidaria</taxon>
        <taxon>Myxozoa</taxon>
        <taxon>Myxosporea</taxon>
        <taxon>Bivalvulida</taxon>
        <taxon>Platysporina</taxon>
        <taxon>Myxobolidae</taxon>
        <taxon>Thelohanellus</taxon>
    </lineage>
</organism>
<evidence type="ECO:0000313" key="2">
    <source>
        <dbReference type="EMBL" id="KII66555.1"/>
    </source>
</evidence>
<accession>A0A0C2MQE1</accession>
<feature type="coiled-coil region" evidence="1">
    <location>
        <begin position="286"/>
        <end position="361"/>
    </location>
</feature>
<evidence type="ECO:0000313" key="3">
    <source>
        <dbReference type="Proteomes" id="UP000031668"/>
    </source>
</evidence>
<dbReference type="Proteomes" id="UP000031668">
    <property type="component" value="Unassembled WGS sequence"/>
</dbReference>
<reference evidence="2 3" key="1">
    <citation type="journal article" date="2014" name="Genome Biol. Evol.">
        <title>The genome of the myxosporean Thelohanellus kitauei shows adaptations to nutrient acquisition within its fish host.</title>
        <authorList>
            <person name="Yang Y."/>
            <person name="Xiong J."/>
            <person name="Zhou Z."/>
            <person name="Huo F."/>
            <person name="Miao W."/>
            <person name="Ran C."/>
            <person name="Liu Y."/>
            <person name="Zhang J."/>
            <person name="Feng J."/>
            <person name="Wang M."/>
            <person name="Wang M."/>
            <person name="Wang L."/>
            <person name="Yao B."/>
        </authorList>
    </citation>
    <scope>NUCLEOTIDE SEQUENCE [LARGE SCALE GENOMIC DNA]</scope>
    <source>
        <strain evidence="2">Wuqing</strain>
    </source>
</reference>
<dbReference type="AlphaFoldDB" id="A0A0C2MQE1"/>
<feature type="coiled-coil region" evidence="1">
    <location>
        <begin position="66"/>
        <end position="129"/>
    </location>
</feature>
<sequence length="609" mass="70689">MTENNLNSKKLKLGRILQIVENKKAELGELYHQSIQNIDNQMNETILKIGDTESKIRNLLDDSMNEHKIESELSEKNDRLAELNSEDLNSYNSKISELEDLLKDKHNRISALQTELDTLNNKIVICRQNEHFKRLISQNDSKLIEIFTRCKKVAGMDVEDKISPYDTYLAISKLIKEKNTDYEARIVSLRRLISISENDRLKSLRILTEKIQLLESVNLELEKVPNLPDHDTNDLKDICEQLEKNSSKLIKYKALKHESSNMLHNIQNQHTCPVCLNDKMDENMVINRIDTKIQHYSQKIEKYNIKHKENLEIKDKHDHNFSAFQLYQELSKKRIDLASEIKDIKSQNMDYDQQIEENNQKLDEIMVRHQECGVCLMEIGMAEKIIADTNNHSQNIVEDVLETPRELETIISSLSSEIKNLKKLQEQDAKDCENYRNKMKSNDDLKLKISRELFELQNRLVSSTINPINCHSKKGLLDEFKTQKNSLSQSLLEINQSIRIVQEDIEKEKLKSLNFEKSLSKINDETRLLSESKSKTIAEFTPVDSAYENIIKEIRSIKNDGIKSKIRESNATIDSLKIEKSLIESQVEALQNEKREAAAQINETTVNVK</sequence>
<proteinExistence type="predicted"/>
<keyword evidence="1" id="KW-0175">Coiled coil</keyword>
<evidence type="ECO:0000256" key="1">
    <source>
        <dbReference type="SAM" id="Coils"/>
    </source>
</evidence>
<comment type="caution">
    <text evidence="2">The sequence shown here is derived from an EMBL/GenBank/DDBJ whole genome shotgun (WGS) entry which is preliminary data.</text>
</comment>
<feature type="coiled-coil region" evidence="1">
    <location>
        <begin position="573"/>
        <end position="607"/>
    </location>
</feature>
<keyword evidence="3" id="KW-1185">Reference proteome</keyword>
<dbReference type="EMBL" id="JWZT01003512">
    <property type="protein sequence ID" value="KII66555.1"/>
    <property type="molecule type" value="Genomic_DNA"/>
</dbReference>
<name>A0A0C2MQE1_THEKT</name>
<protein>
    <submittedName>
        <fullName evidence="2">Uncharacterized protein</fullName>
    </submittedName>
</protein>
<gene>
    <name evidence="2" type="ORF">RF11_16014</name>
</gene>